<proteinExistence type="predicted"/>
<reference evidence="1" key="2">
    <citation type="journal article" date="2015" name="Fish Shellfish Immunol.">
        <title>Early steps in the European eel (Anguilla anguilla)-Vibrio vulnificus interaction in the gills: Role of the RtxA13 toxin.</title>
        <authorList>
            <person name="Callol A."/>
            <person name="Pajuelo D."/>
            <person name="Ebbesson L."/>
            <person name="Teles M."/>
            <person name="MacKenzie S."/>
            <person name="Amaro C."/>
        </authorList>
    </citation>
    <scope>NUCLEOTIDE SEQUENCE</scope>
</reference>
<sequence length="32" mass="3598">MACGSHAVEIYPMYTVNRPQIQDALNSREVGF</sequence>
<accession>A0A0E9QXP4</accession>
<organism evidence="1">
    <name type="scientific">Anguilla anguilla</name>
    <name type="common">European freshwater eel</name>
    <name type="synonym">Muraena anguilla</name>
    <dbReference type="NCBI Taxonomy" id="7936"/>
    <lineage>
        <taxon>Eukaryota</taxon>
        <taxon>Metazoa</taxon>
        <taxon>Chordata</taxon>
        <taxon>Craniata</taxon>
        <taxon>Vertebrata</taxon>
        <taxon>Euteleostomi</taxon>
        <taxon>Actinopterygii</taxon>
        <taxon>Neopterygii</taxon>
        <taxon>Teleostei</taxon>
        <taxon>Anguilliformes</taxon>
        <taxon>Anguillidae</taxon>
        <taxon>Anguilla</taxon>
    </lineage>
</organism>
<protein>
    <submittedName>
        <fullName evidence="1">Uncharacterized protein</fullName>
    </submittedName>
</protein>
<dbReference type="AlphaFoldDB" id="A0A0E9QXP4"/>
<dbReference type="EMBL" id="GBXM01087355">
    <property type="protein sequence ID" value="JAH21222.1"/>
    <property type="molecule type" value="Transcribed_RNA"/>
</dbReference>
<reference evidence="1" key="1">
    <citation type="submission" date="2014-11" db="EMBL/GenBank/DDBJ databases">
        <authorList>
            <person name="Amaro Gonzalez C."/>
        </authorList>
    </citation>
    <scope>NUCLEOTIDE SEQUENCE</scope>
</reference>
<evidence type="ECO:0000313" key="1">
    <source>
        <dbReference type="EMBL" id="JAH21222.1"/>
    </source>
</evidence>
<name>A0A0E9QXP4_ANGAN</name>